<dbReference type="PIRSF" id="PIRSF002741">
    <property type="entry name" value="MppA"/>
    <property type="match status" value="1"/>
</dbReference>
<dbReference type="InterPro" id="IPR000914">
    <property type="entry name" value="SBP_5_dom"/>
</dbReference>
<comment type="similarity">
    <text evidence="2">Belongs to the bacterial solute-binding protein 5 family.</text>
</comment>
<dbReference type="PANTHER" id="PTHR30290">
    <property type="entry name" value="PERIPLASMIC BINDING COMPONENT OF ABC TRANSPORTER"/>
    <property type="match status" value="1"/>
</dbReference>
<sequence length="547" mass="61811">MHFSRLFLAILAGTGLALLPACGHKAGSEEAVFRYNQIGGMETLDPAFAKNLTVMWNVHHIYNTLLEVDSALHVTPSLAHNWEASADGLQYTFHLRSDVYFQDNEAFPGGKGRKMVASDVVYSLGRIIDPATASAGAWIFNDRVRDQQPFEAPDDSTFVLHLREPFRPLPEILTMPYCSVVPREVVSRWGKDFRNHPCGTGPFYFKYWDEGNMLVLHRNPHYWEKDAAGKSLPYLDAIQVSFHETRAMEFLLFNQDKIDFVSGIDGSMKDLVLTKKGTLRPEFADRINLSKKIYLNTEYLGFIVDPDNKLIRNSPIRLLKIRQAINYAIDRSKIVTYFRNGVGVPATRGFIPPGMPGTEQSPVKGYDYNPARALQLLQEAGFEGGSNLPVIILTASDADADICNFVASQLNDVGIKTEVQVMLKSSLRQQISQSNIAFFKAQWIADYPDAETYLAFFYGKFPAPPNYSRFKNATFDRWYNQSLQTNNDSLRFALYGKMDSLATSMAPVVPLFYDELLHFTHRDISGLQSNALNMIDLRRVVKEKGHK</sequence>
<organism evidence="6 7">
    <name type="scientific">Taibaiella chishuiensis</name>
    <dbReference type="NCBI Taxonomy" id="1434707"/>
    <lineage>
        <taxon>Bacteria</taxon>
        <taxon>Pseudomonadati</taxon>
        <taxon>Bacteroidota</taxon>
        <taxon>Chitinophagia</taxon>
        <taxon>Chitinophagales</taxon>
        <taxon>Chitinophagaceae</taxon>
        <taxon>Taibaiella</taxon>
    </lineage>
</organism>
<dbReference type="Gene3D" id="3.90.76.10">
    <property type="entry name" value="Dipeptide-binding Protein, Domain 1"/>
    <property type="match status" value="1"/>
</dbReference>
<dbReference type="SUPFAM" id="SSF53850">
    <property type="entry name" value="Periplasmic binding protein-like II"/>
    <property type="match status" value="1"/>
</dbReference>
<dbReference type="GO" id="GO:0030288">
    <property type="term" value="C:outer membrane-bounded periplasmic space"/>
    <property type="evidence" value="ECO:0007669"/>
    <property type="project" value="UniProtKB-ARBA"/>
</dbReference>
<dbReference type="Gene3D" id="3.10.105.10">
    <property type="entry name" value="Dipeptide-binding Protein, Domain 3"/>
    <property type="match status" value="1"/>
</dbReference>
<evidence type="ECO:0000256" key="2">
    <source>
        <dbReference type="ARBA" id="ARBA00005695"/>
    </source>
</evidence>
<keyword evidence="7" id="KW-1185">Reference proteome</keyword>
<dbReference type="Proteomes" id="UP000240572">
    <property type="component" value="Unassembled WGS sequence"/>
</dbReference>
<name>A0A2P8DB28_9BACT</name>
<comment type="subcellular location">
    <subcellularLocation>
        <location evidence="1">Cell envelope</location>
    </subcellularLocation>
</comment>
<dbReference type="CDD" id="cd00995">
    <property type="entry name" value="PBP2_NikA_DppA_OppA_like"/>
    <property type="match status" value="1"/>
</dbReference>
<dbReference type="GO" id="GO:1904680">
    <property type="term" value="F:peptide transmembrane transporter activity"/>
    <property type="evidence" value="ECO:0007669"/>
    <property type="project" value="TreeGrafter"/>
</dbReference>
<reference evidence="6 7" key="1">
    <citation type="submission" date="2018-03" db="EMBL/GenBank/DDBJ databases">
        <title>Genomic Encyclopedia of Type Strains, Phase III (KMG-III): the genomes of soil and plant-associated and newly described type strains.</title>
        <authorList>
            <person name="Whitman W."/>
        </authorList>
    </citation>
    <scope>NUCLEOTIDE SEQUENCE [LARGE SCALE GENOMIC DNA]</scope>
    <source>
        <strain evidence="6 7">CGMCC 1.12700</strain>
    </source>
</reference>
<dbReference type="Gene3D" id="3.40.190.10">
    <property type="entry name" value="Periplasmic binding protein-like II"/>
    <property type="match status" value="1"/>
</dbReference>
<protein>
    <submittedName>
        <fullName evidence="6">Peptide/nickel transport system substrate-binding protein</fullName>
    </submittedName>
</protein>
<gene>
    <name evidence="6" type="ORF">B0I18_101556</name>
</gene>
<dbReference type="AlphaFoldDB" id="A0A2P8DB28"/>
<evidence type="ECO:0000313" key="6">
    <source>
        <dbReference type="EMBL" id="PSK94401.1"/>
    </source>
</evidence>
<evidence type="ECO:0000256" key="1">
    <source>
        <dbReference type="ARBA" id="ARBA00004196"/>
    </source>
</evidence>
<dbReference type="Pfam" id="PF00496">
    <property type="entry name" value="SBP_bac_5"/>
    <property type="match status" value="1"/>
</dbReference>
<keyword evidence="4" id="KW-0732">Signal</keyword>
<dbReference type="GO" id="GO:0043190">
    <property type="term" value="C:ATP-binding cassette (ABC) transporter complex"/>
    <property type="evidence" value="ECO:0007669"/>
    <property type="project" value="InterPro"/>
</dbReference>
<dbReference type="InterPro" id="IPR030678">
    <property type="entry name" value="Peptide/Ni-bd"/>
</dbReference>
<comment type="caution">
    <text evidence="6">The sequence shown here is derived from an EMBL/GenBank/DDBJ whole genome shotgun (WGS) entry which is preliminary data.</text>
</comment>
<evidence type="ECO:0000313" key="7">
    <source>
        <dbReference type="Proteomes" id="UP000240572"/>
    </source>
</evidence>
<evidence type="ECO:0000256" key="4">
    <source>
        <dbReference type="ARBA" id="ARBA00022729"/>
    </source>
</evidence>
<dbReference type="GO" id="GO:0015833">
    <property type="term" value="P:peptide transport"/>
    <property type="evidence" value="ECO:0007669"/>
    <property type="project" value="TreeGrafter"/>
</dbReference>
<proteinExistence type="inferred from homology"/>
<dbReference type="InterPro" id="IPR039424">
    <property type="entry name" value="SBP_5"/>
</dbReference>
<feature type="domain" description="Solute-binding protein family 5" evidence="5">
    <location>
        <begin position="74"/>
        <end position="461"/>
    </location>
</feature>
<accession>A0A2P8DB28</accession>
<keyword evidence="3" id="KW-0813">Transport</keyword>
<dbReference type="OrthoDB" id="9772924at2"/>
<evidence type="ECO:0000259" key="5">
    <source>
        <dbReference type="Pfam" id="PF00496"/>
    </source>
</evidence>
<evidence type="ECO:0000256" key="3">
    <source>
        <dbReference type="ARBA" id="ARBA00022448"/>
    </source>
</evidence>
<dbReference type="EMBL" id="PYGD01000001">
    <property type="protein sequence ID" value="PSK94401.1"/>
    <property type="molecule type" value="Genomic_DNA"/>
</dbReference>
<dbReference type="PANTHER" id="PTHR30290:SF10">
    <property type="entry name" value="PERIPLASMIC OLIGOPEPTIDE-BINDING PROTEIN-RELATED"/>
    <property type="match status" value="1"/>
</dbReference>